<dbReference type="Proteomes" id="UP000186040">
    <property type="component" value="Unassembled WGS sequence"/>
</dbReference>
<dbReference type="STRING" id="1193682.BJP25_04300"/>
<dbReference type="PANTHER" id="PTHR43408:SF1">
    <property type="entry name" value="FMN REDUCTASE (NADPH)"/>
    <property type="match status" value="1"/>
</dbReference>
<dbReference type="InterPro" id="IPR005025">
    <property type="entry name" value="FMN_Rdtase-like_dom"/>
</dbReference>
<evidence type="ECO:0000313" key="6">
    <source>
        <dbReference type="Proteomes" id="UP000186040"/>
    </source>
</evidence>
<sequence length="182" mass="18308">MSTVLIISGSPSSTARPGVVATLVATALTAAGHSADLLAVRDLPTVALLAEDRAEPAISAALSAVESADGLVVVSPVYRAAYSGLVKSLLDLLPTGALVGKAVLPLATGGSQGHLVALDFVLRPLLFAMGATKVLPGHFVPDRMIEEPGTGTGAVLAPARKALEDALVPFQDALRKASALTA</sequence>
<dbReference type="Gene3D" id="3.40.50.360">
    <property type="match status" value="1"/>
</dbReference>
<proteinExistence type="predicted"/>
<dbReference type="PANTHER" id="PTHR43408">
    <property type="entry name" value="FMN REDUCTASE (NADPH)"/>
    <property type="match status" value="1"/>
</dbReference>
<keyword evidence="1" id="KW-0285">Flavoprotein</keyword>
<feature type="domain" description="NADPH-dependent FMN reductase-like" evidence="4">
    <location>
        <begin position="3"/>
        <end position="139"/>
    </location>
</feature>
<protein>
    <submittedName>
        <fullName evidence="5">NADPH-dependent FMN reductase</fullName>
    </submittedName>
</protein>
<dbReference type="RefSeq" id="WP_075978393.1">
    <property type="nucleotide sequence ID" value="NZ_MKQR01000028.1"/>
</dbReference>
<name>A0A1Q9LDS1_9PSEU</name>
<dbReference type="AlphaFoldDB" id="A0A1Q9LDS1"/>
<dbReference type="Pfam" id="PF03358">
    <property type="entry name" value="FMN_red"/>
    <property type="match status" value="1"/>
</dbReference>
<comment type="caution">
    <text evidence="5">The sequence shown here is derived from an EMBL/GenBank/DDBJ whole genome shotgun (WGS) entry which is preliminary data.</text>
</comment>
<evidence type="ECO:0000313" key="5">
    <source>
        <dbReference type="EMBL" id="OLR90188.1"/>
    </source>
</evidence>
<dbReference type="InterPro" id="IPR051814">
    <property type="entry name" value="NAD(P)H-dep_FMN_reductase"/>
</dbReference>
<dbReference type="OrthoDB" id="1643408at2"/>
<dbReference type="InterPro" id="IPR029039">
    <property type="entry name" value="Flavoprotein-like_sf"/>
</dbReference>
<organism evidence="5 6">
    <name type="scientific">Actinokineospora bangkokensis</name>
    <dbReference type="NCBI Taxonomy" id="1193682"/>
    <lineage>
        <taxon>Bacteria</taxon>
        <taxon>Bacillati</taxon>
        <taxon>Actinomycetota</taxon>
        <taxon>Actinomycetes</taxon>
        <taxon>Pseudonocardiales</taxon>
        <taxon>Pseudonocardiaceae</taxon>
        <taxon>Actinokineospora</taxon>
    </lineage>
</organism>
<gene>
    <name evidence="5" type="ORF">BJP25_04300</name>
</gene>
<evidence type="ECO:0000256" key="3">
    <source>
        <dbReference type="ARBA" id="ARBA00023002"/>
    </source>
</evidence>
<reference evidence="5 6" key="1">
    <citation type="submission" date="2016-10" db="EMBL/GenBank/DDBJ databases">
        <title>The Draft Genome Sequence of Actinokineospora bangkokensis 44EHWT reveals the biosynthetic pathway of antifungal compounds Thailandins with unusual extender unit butylmalonyl-CoA.</title>
        <authorList>
            <person name="Greule A."/>
            <person name="Intra B."/>
            <person name="Flemming S."/>
            <person name="Rommel M.G."/>
            <person name="Panbangred W."/>
            <person name="Bechthold A."/>
        </authorList>
    </citation>
    <scope>NUCLEOTIDE SEQUENCE [LARGE SCALE GENOMIC DNA]</scope>
    <source>
        <strain evidence="5 6">44EHW</strain>
    </source>
</reference>
<evidence type="ECO:0000259" key="4">
    <source>
        <dbReference type="Pfam" id="PF03358"/>
    </source>
</evidence>
<dbReference type="GO" id="GO:0016491">
    <property type="term" value="F:oxidoreductase activity"/>
    <property type="evidence" value="ECO:0007669"/>
    <property type="project" value="UniProtKB-KW"/>
</dbReference>
<keyword evidence="6" id="KW-1185">Reference proteome</keyword>
<dbReference type="EMBL" id="MKQR01000028">
    <property type="protein sequence ID" value="OLR90188.1"/>
    <property type="molecule type" value="Genomic_DNA"/>
</dbReference>
<dbReference type="SUPFAM" id="SSF52218">
    <property type="entry name" value="Flavoproteins"/>
    <property type="match status" value="1"/>
</dbReference>
<evidence type="ECO:0000256" key="1">
    <source>
        <dbReference type="ARBA" id="ARBA00022630"/>
    </source>
</evidence>
<accession>A0A1Q9LDS1</accession>
<keyword evidence="3" id="KW-0560">Oxidoreductase</keyword>
<keyword evidence="2" id="KW-0288">FMN</keyword>
<evidence type="ECO:0000256" key="2">
    <source>
        <dbReference type="ARBA" id="ARBA00022643"/>
    </source>
</evidence>